<dbReference type="EMBL" id="QFFJ01000002">
    <property type="protein sequence ID" value="RBL89539.1"/>
    <property type="molecule type" value="Genomic_DNA"/>
</dbReference>
<reference evidence="1 2" key="1">
    <citation type="submission" date="2018-05" db="EMBL/GenBank/DDBJ databases">
        <title>Chitinophaga sp. K3CV102501T nov., isolated from isolated from a monsoon evergreen broad-leaved forest soil.</title>
        <authorList>
            <person name="Lv Y."/>
        </authorList>
    </citation>
    <scope>NUCLEOTIDE SEQUENCE [LARGE SCALE GENOMIC DNA]</scope>
    <source>
        <strain evidence="1 2">GDMCC 1.1325</strain>
    </source>
</reference>
<sequence length="471" mass="52578">MKYINPIELLGLASTAADKINNAVIDHAKKELLAEIAATPHQQLSYNGDLLDADTCENVIAELDNPERRSYYHIIANDYTLNGFLITGDHLTTINFEGKYIYKDPSFIRFISPYFAAAYGQTLVQAYSLTNTNAFFKNISITPLVTKEDSALIYEPLVTLLQQHQTTLQQLLRDEASYQEDDLSSAILALINRDALNVFPRELEIEKADLLEAARNAAWQLKTLRPDSGLPGDLLHYLLQIKTPTVLRQQLEKDYEQITGEKAPEYSETAFENKEPTQDLVSLAASVAQPSSGPKTGWYIFTTILTVVLLAYRLTRFFNLLNVNEPPQKHNLNQPAGQFSSGVFDNQLANGAAPLDSCLQLKPTKGPCTFKVKNPLQEDAIVCLLRKGSHRTVLNTYIQSNTEYEISGIPAAEYEIYLILGRDWDTNLPSNHCPGGFRKSPRSVLLANTLSLMGTEAKVMSLDSVKVLKEM</sequence>
<keyword evidence="2" id="KW-1185">Reference proteome</keyword>
<evidence type="ECO:0000313" key="1">
    <source>
        <dbReference type="EMBL" id="RBL89539.1"/>
    </source>
</evidence>
<proteinExistence type="predicted"/>
<evidence type="ECO:0000313" key="2">
    <source>
        <dbReference type="Proteomes" id="UP000253410"/>
    </source>
</evidence>
<dbReference type="Proteomes" id="UP000253410">
    <property type="component" value="Unassembled WGS sequence"/>
</dbReference>
<name>A0A365XT56_9BACT</name>
<organism evidence="1 2">
    <name type="scientific">Chitinophaga flava</name>
    <dbReference type="NCBI Taxonomy" id="2259036"/>
    <lineage>
        <taxon>Bacteria</taxon>
        <taxon>Pseudomonadati</taxon>
        <taxon>Bacteroidota</taxon>
        <taxon>Chitinophagia</taxon>
        <taxon>Chitinophagales</taxon>
        <taxon>Chitinophagaceae</taxon>
        <taxon>Chitinophaga</taxon>
    </lineage>
</organism>
<protein>
    <submittedName>
        <fullName evidence="1">Uncharacterized protein</fullName>
    </submittedName>
</protein>
<gene>
    <name evidence="1" type="ORF">DF182_23805</name>
</gene>
<dbReference type="OrthoDB" id="679319at2"/>
<comment type="caution">
    <text evidence="1">The sequence shown here is derived from an EMBL/GenBank/DDBJ whole genome shotgun (WGS) entry which is preliminary data.</text>
</comment>
<dbReference type="RefSeq" id="WP_113618286.1">
    <property type="nucleotide sequence ID" value="NZ_QFFJ01000002.1"/>
</dbReference>
<accession>A0A365XT56</accession>
<dbReference type="AlphaFoldDB" id="A0A365XT56"/>